<comment type="caution">
    <text evidence="1">The sequence shown here is derived from an EMBL/GenBank/DDBJ whole genome shotgun (WGS) entry which is preliminary data.</text>
</comment>
<sequence>MPKPALRETLTQSCLQLNVVDAVHSAVYATFCRKLNGAKAKRRPLAPLSKGLHGRL</sequence>
<name>A0ABV4FVK5_9BRAD</name>
<evidence type="ECO:0000313" key="2">
    <source>
        <dbReference type="Proteomes" id="UP001565369"/>
    </source>
</evidence>
<dbReference type="EMBL" id="JBGBZJ010000003">
    <property type="protein sequence ID" value="MEY9455640.1"/>
    <property type="molecule type" value="Genomic_DNA"/>
</dbReference>
<dbReference type="Proteomes" id="UP001565369">
    <property type="component" value="Unassembled WGS sequence"/>
</dbReference>
<organism evidence="1 2">
    <name type="scientific">Bradyrhizobium ottawaense</name>
    <dbReference type="NCBI Taxonomy" id="931866"/>
    <lineage>
        <taxon>Bacteria</taxon>
        <taxon>Pseudomonadati</taxon>
        <taxon>Pseudomonadota</taxon>
        <taxon>Alphaproteobacteria</taxon>
        <taxon>Hyphomicrobiales</taxon>
        <taxon>Nitrobacteraceae</taxon>
        <taxon>Bradyrhizobium</taxon>
    </lineage>
</organism>
<gene>
    <name evidence="1" type="ORF">ABIG07_004588</name>
</gene>
<keyword evidence="2" id="KW-1185">Reference proteome</keyword>
<evidence type="ECO:0000313" key="1">
    <source>
        <dbReference type="EMBL" id="MEY9455640.1"/>
    </source>
</evidence>
<reference evidence="1 2" key="1">
    <citation type="submission" date="2024-07" db="EMBL/GenBank/DDBJ databases">
        <title>Genomic Encyclopedia of Type Strains, Phase V (KMG-V): Genome sequencing to study the core and pangenomes of soil and plant-associated prokaryotes.</title>
        <authorList>
            <person name="Whitman W."/>
        </authorList>
    </citation>
    <scope>NUCLEOTIDE SEQUENCE [LARGE SCALE GENOMIC DNA]</scope>
    <source>
        <strain evidence="1 2">USDA 152</strain>
    </source>
</reference>
<proteinExistence type="predicted"/>
<protein>
    <submittedName>
        <fullName evidence="1">Uncharacterized protein</fullName>
    </submittedName>
</protein>
<dbReference type="RefSeq" id="WP_157158383.1">
    <property type="nucleotide sequence ID" value="NZ_AP021854.1"/>
</dbReference>
<accession>A0ABV4FVK5</accession>